<feature type="region of interest" description="Disordered" evidence="1">
    <location>
        <begin position="1"/>
        <end position="25"/>
    </location>
</feature>
<reference evidence="2" key="2">
    <citation type="submission" date="2023-05" db="EMBL/GenBank/DDBJ databases">
        <authorList>
            <consortium name="Lawrence Berkeley National Laboratory"/>
            <person name="Steindorff A."/>
            <person name="Hensen N."/>
            <person name="Bonometti L."/>
            <person name="Westerberg I."/>
            <person name="Brannstrom I.O."/>
            <person name="Guillou S."/>
            <person name="Cros-Aarteil S."/>
            <person name="Calhoun S."/>
            <person name="Haridas S."/>
            <person name="Kuo A."/>
            <person name="Mondo S."/>
            <person name="Pangilinan J."/>
            <person name="Riley R."/>
            <person name="Labutti K."/>
            <person name="Andreopoulos B."/>
            <person name="Lipzen A."/>
            <person name="Chen C."/>
            <person name="Yanf M."/>
            <person name="Daum C."/>
            <person name="Ng V."/>
            <person name="Clum A."/>
            <person name="Ohm R."/>
            <person name="Martin F."/>
            <person name="Silar P."/>
            <person name="Natvig D."/>
            <person name="Lalanne C."/>
            <person name="Gautier V."/>
            <person name="Ament-Velasquez S.L."/>
            <person name="Kruys A."/>
            <person name="Hutchinson M.I."/>
            <person name="Powell A.J."/>
            <person name="Barry K."/>
            <person name="Miller A.N."/>
            <person name="Grigoriev I.V."/>
            <person name="Debuchy R."/>
            <person name="Gladieux P."/>
            <person name="Thoren M.H."/>
            <person name="Johannesson H."/>
        </authorList>
    </citation>
    <scope>NUCLEOTIDE SEQUENCE</scope>
    <source>
        <strain evidence="2">CBS 757.83</strain>
    </source>
</reference>
<protein>
    <submittedName>
        <fullName evidence="2">Uncharacterized protein</fullName>
    </submittedName>
</protein>
<evidence type="ECO:0000313" key="2">
    <source>
        <dbReference type="EMBL" id="KAK4100091.1"/>
    </source>
</evidence>
<feature type="compositionally biased region" description="Polar residues" evidence="1">
    <location>
        <begin position="11"/>
        <end position="25"/>
    </location>
</feature>
<dbReference type="Proteomes" id="UP001305647">
    <property type="component" value="Unassembled WGS sequence"/>
</dbReference>
<evidence type="ECO:0000313" key="3">
    <source>
        <dbReference type="Proteomes" id="UP001305647"/>
    </source>
</evidence>
<evidence type="ECO:0000256" key="1">
    <source>
        <dbReference type="SAM" id="MobiDB-lite"/>
    </source>
</evidence>
<keyword evidence="3" id="KW-1185">Reference proteome</keyword>
<reference evidence="2" key="1">
    <citation type="journal article" date="2023" name="Mol. Phylogenet. Evol.">
        <title>Genome-scale phylogeny and comparative genomics of the fungal order Sordariales.</title>
        <authorList>
            <person name="Hensen N."/>
            <person name="Bonometti L."/>
            <person name="Westerberg I."/>
            <person name="Brannstrom I.O."/>
            <person name="Guillou S."/>
            <person name="Cros-Aarteil S."/>
            <person name="Calhoun S."/>
            <person name="Haridas S."/>
            <person name="Kuo A."/>
            <person name="Mondo S."/>
            <person name="Pangilinan J."/>
            <person name="Riley R."/>
            <person name="LaButti K."/>
            <person name="Andreopoulos B."/>
            <person name="Lipzen A."/>
            <person name="Chen C."/>
            <person name="Yan M."/>
            <person name="Daum C."/>
            <person name="Ng V."/>
            <person name="Clum A."/>
            <person name="Steindorff A."/>
            <person name="Ohm R.A."/>
            <person name="Martin F."/>
            <person name="Silar P."/>
            <person name="Natvig D.O."/>
            <person name="Lalanne C."/>
            <person name="Gautier V."/>
            <person name="Ament-Velasquez S.L."/>
            <person name="Kruys A."/>
            <person name="Hutchinson M.I."/>
            <person name="Powell A.J."/>
            <person name="Barry K."/>
            <person name="Miller A.N."/>
            <person name="Grigoriev I.V."/>
            <person name="Debuchy R."/>
            <person name="Gladieux P."/>
            <person name="Hiltunen Thoren M."/>
            <person name="Johannesson H."/>
        </authorList>
    </citation>
    <scope>NUCLEOTIDE SEQUENCE</scope>
    <source>
        <strain evidence="2">CBS 757.83</strain>
    </source>
</reference>
<proteinExistence type="predicted"/>
<dbReference type="AlphaFoldDB" id="A0AAN6T0T5"/>
<gene>
    <name evidence="2" type="ORF">N658DRAFT_428383</name>
</gene>
<accession>A0AAN6T0T5</accession>
<name>A0AAN6T0T5_9PEZI</name>
<organism evidence="2 3">
    <name type="scientific">Parathielavia hyrcaniae</name>
    <dbReference type="NCBI Taxonomy" id="113614"/>
    <lineage>
        <taxon>Eukaryota</taxon>
        <taxon>Fungi</taxon>
        <taxon>Dikarya</taxon>
        <taxon>Ascomycota</taxon>
        <taxon>Pezizomycotina</taxon>
        <taxon>Sordariomycetes</taxon>
        <taxon>Sordariomycetidae</taxon>
        <taxon>Sordariales</taxon>
        <taxon>Chaetomiaceae</taxon>
        <taxon>Parathielavia</taxon>
    </lineage>
</organism>
<sequence length="152" mass="16386">MTTVFPRLWPSTENDQTPTAAPQTPCNMTNTTCPGNAIPDITNLPVPQDINVFVTTGTNASYPPMEACCQLNAPNAIHAIDECWIWCEIPTTYFNGTDKDGARSKMSACLRLGNTARSGTGFQMNTAARPGIGSLKEIGLWALVLSGFVYIL</sequence>
<comment type="caution">
    <text evidence="2">The sequence shown here is derived from an EMBL/GenBank/DDBJ whole genome shotgun (WGS) entry which is preliminary data.</text>
</comment>
<dbReference type="EMBL" id="MU863643">
    <property type="protein sequence ID" value="KAK4100091.1"/>
    <property type="molecule type" value="Genomic_DNA"/>
</dbReference>